<sequence>MGEKEYKVTIKHAAKIDLVGRGNCHRTLSKPLILLSGNAQLLGRASMHSFTFPLHGTTYFFMYIALNIIFYLN</sequence>
<proteinExistence type="predicted"/>
<name>A0A0A8YKK7_ARUDO</name>
<organism evidence="2">
    <name type="scientific">Arundo donax</name>
    <name type="common">Giant reed</name>
    <name type="synonym">Donax arundinaceus</name>
    <dbReference type="NCBI Taxonomy" id="35708"/>
    <lineage>
        <taxon>Eukaryota</taxon>
        <taxon>Viridiplantae</taxon>
        <taxon>Streptophyta</taxon>
        <taxon>Embryophyta</taxon>
        <taxon>Tracheophyta</taxon>
        <taxon>Spermatophyta</taxon>
        <taxon>Magnoliopsida</taxon>
        <taxon>Liliopsida</taxon>
        <taxon>Poales</taxon>
        <taxon>Poaceae</taxon>
        <taxon>PACMAD clade</taxon>
        <taxon>Arundinoideae</taxon>
        <taxon>Arundineae</taxon>
        <taxon>Arundo</taxon>
    </lineage>
</organism>
<reference evidence="2" key="1">
    <citation type="submission" date="2014-09" db="EMBL/GenBank/DDBJ databases">
        <authorList>
            <person name="Magalhaes I.L.F."/>
            <person name="Oliveira U."/>
            <person name="Santos F.R."/>
            <person name="Vidigal T.H.D.A."/>
            <person name="Brescovit A.D."/>
            <person name="Santos A.J."/>
        </authorList>
    </citation>
    <scope>NUCLEOTIDE SEQUENCE</scope>
    <source>
        <tissue evidence="2">Shoot tissue taken approximately 20 cm above the soil surface</tissue>
    </source>
</reference>
<reference evidence="2" key="2">
    <citation type="journal article" date="2015" name="Data Brief">
        <title>Shoot transcriptome of the giant reed, Arundo donax.</title>
        <authorList>
            <person name="Barrero R.A."/>
            <person name="Guerrero F.D."/>
            <person name="Moolhuijzen P."/>
            <person name="Goolsby J.A."/>
            <person name="Tidwell J."/>
            <person name="Bellgard S.E."/>
            <person name="Bellgard M.I."/>
        </authorList>
    </citation>
    <scope>NUCLEOTIDE SEQUENCE</scope>
    <source>
        <tissue evidence="2">Shoot tissue taken approximately 20 cm above the soil surface</tissue>
    </source>
</reference>
<evidence type="ECO:0000313" key="2">
    <source>
        <dbReference type="EMBL" id="JAD26736.1"/>
    </source>
</evidence>
<protein>
    <submittedName>
        <fullName evidence="2">Uncharacterized protein</fullName>
    </submittedName>
</protein>
<dbReference type="AlphaFoldDB" id="A0A0A8YKK7"/>
<evidence type="ECO:0000256" key="1">
    <source>
        <dbReference type="SAM" id="Phobius"/>
    </source>
</evidence>
<keyword evidence="1" id="KW-0472">Membrane</keyword>
<dbReference type="EMBL" id="GBRH01271159">
    <property type="protein sequence ID" value="JAD26736.1"/>
    <property type="molecule type" value="Transcribed_RNA"/>
</dbReference>
<keyword evidence="1" id="KW-0812">Transmembrane</keyword>
<accession>A0A0A8YKK7</accession>
<feature type="transmembrane region" description="Helical" evidence="1">
    <location>
        <begin position="52"/>
        <end position="72"/>
    </location>
</feature>
<keyword evidence="1" id="KW-1133">Transmembrane helix</keyword>